<dbReference type="EC" id="2.3.1.48" evidence="4"/>
<keyword evidence="1 7" id="KW-0808">Transferase</keyword>
<name>A0A0S4JFL5_BODSA</name>
<gene>
    <name evidence="7" type="ORF">BSAL_17210</name>
</gene>
<dbReference type="PANTHER" id="PTHR10615:SF161">
    <property type="entry name" value="HISTONE ACETYLTRANSFERASE KAT7"/>
    <property type="match status" value="1"/>
</dbReference>
<evidence type="ECO:0000259" key="6">
    <source>
        <dbReference type="PROSITE" id="PS51726"/>
    </source>
</evidence>
<keyword evidence="4" id="KW-0539">Nucleus</keyword>
<evidence type="ECO:0000313" key="8">
    <source>
        <dbReference type="Proteomes" id="UP000051952"/>
    </source>
</evidence>
<evidence type="ECO:0000313" key="7">
    <source>
        <dbReference type="EMBL" id="CUG88772.1"/>
    </source>
</evidence>
<evidence type="ECO:0000256" key="5">
    <source>
        <dbReference type="SAM" id="MobiDB-lite"/>
    </source>
</evidence>
<keyword evidence="3" id="KW-0862">Zinc</keyword>
<dbReference type="InterPro" id="IPR050603">
    <property type="entry name" value="MYST_HAT"/>
</dbReference>
<dbReference type="Pfam" id="PF01853">
    <property type="entry name" value="MOZ_SAS"/>
    <property type="match status" value="1"/>
</dbReference>
<dbReference type="GO" id="GO:0004402">
    <property type="term" value="F:histone acetyltransferase activity"/>
    <property type="evidence" value="ECO:0007669"/>
    <property type="project" value="InterPro"/>
</dbReference>
<dbReference type="Proteomes" id="UP000051952">
    <property type="component" value="Unassembled WGS sequence"/>
</dbReference>
<dbReference type="GO" id="GO:0003682">
    <property type="term" value="F:chromatin binding"/>
    <property type="evidence" value="ECO:0007669"/>
    <property type="project" value="TreeGrafter"/>
</dbReference>
<protein>
    <recommendedName>
        <fullName evidence="4">Histone acetyltransferase</fullName>
        <ecNumber evidence="4">2.3.1.48</ecNumber>
    </recommendedName>
</protein>
<comment type="catalytic activity">
    <reaction evidence="4">
        <text>L-lysyl-[protein] + acetyl-CoA = N(6)-acetyl-L-lysyl-[protein] + CoA + H(+)</text>
        <dbReference type="Rhea" id="RHEA:45948"/>
        <dbReference type="Rhea" id="RHEA-COMP:9752"/>
        <dbReference type="Rhea" id="RHEA-COMP:10731"/>
        <dbReference type="ChEBI" id="CHEBI:15378"/>
        <dbReference type="ChEBI" id="CHEBI:29969"/>
        <dbReference type="ChEBI" id="CHEBI:57287"/>
        <dbReference type="ChEBI" id="CHEBI:57288"/>
        <dbReference type="ChEBI" id="CHEBI:61930"/>
        <dbReference type="EC" id="2.3.1.48"/>
    </reaction>
</comment>
<dbReference type="PANTHER" id="PTHR10615">
    <property type="entry name" value="HISTONE ACETYLTRANSFERASE"/>
    <property type="match status" value="1"/>
</dbReference>
<dbReference type="VEuPathDB" id="TriTrypDB:BSAL_17210"/>
<comment type="subcellular location">
    <subcellularLocation>
        <location evidence="4">Nucleus</location>
    </subcellularLocation>
</comment>
<dbReference type="SUPFAM" id="SSF55729">
    <property type="entry name" value="Acyl-CoA N-acyltransferases (Nat)"/>
    <property type="match status" value="1"/>
</dbReference>
<keyword evidence="2" id="KW-0863">Zinc-finger</keyword>
<accession>A0A0S4JFL5</accession>
<evidence type="ECO:0000256" key="3">
    <source>
        <dbReference type="ARBA" id="ARBA00022833"/>
    </source>
</evidence>
<dbReference type="InterPro" id="IPR016181">
    <property type="entry name" value="Acyl_CoA_acyltransferase"/>
</dbReference>
<dbReference type="InterPro" id="IPR002717">
    <property type="entry name" value="HAT_MYST-type"/>
</dbReference>
<feature type="region of interest" description="Disordered" evidence="5">
    <location>
        <begin position="117"/>
        <end position="139"/>
    </location>
</feature>
<keyword evidence="2" id="KW-0479">Metal-binding</keyword>
<dbReference type="PROSITE" id="PS51726">
    <property type="entry name" value="MYST_HAT"/>
    <property type="match status" value="1"/>
</dbReference>
<proteinExistence type="inferred from homology"/>
<dbReference type="GO" id="GO:0003712">
    <property type="term" value="F:transcription coregulator activity"/>
    <property type="evidence" value="ECO:0007669"/>
    <property type="project" value="TreeGrafter"/>
</dbReference>
<dbReference type="EMBL" id="CYKH01001671">
    <property type="protein sequence ID" value="CUG88772.1"/>
    <property type="molecule type" value="Genomic_DNA"/>
</dbReference>
<dbReference type="Gene3D" id="3.40.630.30">
    <property type="match status" value="1"/>
</dbReference>
<dbReference type="GO" id="GO:0006357">
    <property type="term" value="P:regulation of transcription by RNA polymerase II"/>
    <property type="evidence" value="ECO:0007669"/>
    <property type="project" value="TreeGrafter"/>
</dbReference>
<evidence type="ECO:0000256" key="4">
    <source>
        <dbReference type="RuleBase" id="RU361211"/>
    </source>
</evidence>
<dbReference type="GO" id="GO:0005634">
    <property type="term" value="C:nucleus"/>
    <property type="evidence" value="ECO:0007669"/>
    <property type="project" value="UniProtKB-SubCell"/>
</dbReference>
<dbReference type="OMA" id="AVCEVVY"/>
<organism evidence="7 8">
    <name type="scientific">Bodo saltans</name>
    <name type="common">Flagellated protozoan</name>
    <dbReference type="NCBI Taxonomy" id="75058"/>
    <lineage>
        <taxon>Eukaryota</taxon>
        <taxon>Discoba</taxon>
        <taxon>Euglenozoa</taxon>
        <taxon>Kinetoplastea</taxon>
        <taxon>Metakinetoplastina</taxon>
        <taxon>Eubodonida</taxon>
        <taxon>Bodonidae</taxon>
        <taxon>Bodo</taxon>
    </lineage>
</organism>
<dbReference type="AlphaFoldDB" id="A0A0S4JFL5"/>
<sequence length="541" mass="60020">MSSGTLAVGTECILLDHCPEFCVLGIIGDIRQHRDDPSRVLYHFTCVQVDDSCAVEAVTSEVEVHGPIVRTWRRPDGKTLVSPDGYPYDFTGWYEESSLEPTEGTEDGTSLAELLESQQRAKHSQQVAGGGSSELGSPQETQMERLLRRATTDNDPCEIQYLGLSFRPWFAAPFRSMGYIPNTNAADGHVAYSIYLCHRCLGPYADVMSLVSHMELCRVAHPPGFLIYRHVLDVPPSRRQSGPPPEVRAYVIDGAEDVVYCRHLAMLMKSLVESKVIRNDVDLYEFVVVTVNRTVAASWCAPLMGEAGAEELLRYDPERWDGHVLAGFYCRLKMLPNVGLSCIATMPCFQKCGVGQLLVRLAYYLGFLRQKYCGCACCGNDGCNIDRPFSVSGNKLLHSTWLSVLKKELCALGSTTDFTFDGLRRRCAEETFMHLSKEDFMDFLLTNHMGFYATGSEGAVGSVVIDQRESISRVMSHRPAFHSLMTFDPTHLIIPSSRTTLVKGGLGVVDAEEALTHFVRLMFHDIADHSDEAGLAVECPS</sequence>
<keyword evidence="8" id="KW-1185">Reference proteome</keyword>
<dbReference type="OrthoDB" id="787137at2759"/>
<evidence type="ECO:0000256" key="2">
    <source>
        <dbReference type="ARBA" id="ARBA00022771"/>
    </source>
</evidence>
<dbReference type="GO" id="GO:0000785">
    <property type="term" value="C:chromatin"/>
    <property type="evidence" value="ECO:0007669"/>
    <property type="project" value="TreeGrafter"/>
</dbReference>
<feature type="domain" description="MYST-type HAT" evidence="6">
    <location>
        <begin position="151"/>
        <end position="495"/>
    </location>
</feature>
<reference evidence="8" key="1">
    <citation type="submission" date="2015-09" db="EMBL/GenBank/DDBJ databases">
        <authorList>
            <consortium name="Pathogen Informatics"/>
        </authorList>
    </citation>
    <scope>NUCLEOTIDE SEQUENCE [LARGE SCALE GENOMIC DNA]</scope>
    <source>
        <strain evidence="8">Lake Konstanz</strain>
    </source>
</reference>
<evidence type="ECO:0000256" key="1">
    <source>
        <dbReference type="ARBA" id="ARBA00022679"/>
    </source>
</evidence>
<dbReference type="GO" id="GO:0008270">
    <property type="term" value="F:zinc ion binding"/>
    <property type="evidence" value="ECO:0007669"/>
    <property type="project" value="UniProtKB-KW"/>
</dbReference>
<comment type="similarity">
    <text evidence="4">Belongs to the MYST (SAS/MOZ) family.</text>
</comment>